<feature type="compositionally biased region" description="Basic and acidic residues" evidence="1">
    <location>
        <begin position="18"/>
        <end position="28"/>
    </location>
</feature>
<proteinExistence type="predicted"/>
<organism evidence="2 3">
    <name type="scientific">Pleuronectes platessa</name>
    <name type="common">European plaice</name>
    <dbReference type="NCBI Taxonomy" id="8262"/>
    <lineage>
        <taxon>Eukaryota</taxon>
        <taxon>Metazoa</taxon>
        <taxon>Chordata</taxon>
        <taxon>Craniata</taxon>
        <taxon>Vertebrata</taxon>
        <taxon>Euteleostomi</taxon>
        <taxon>Actinopterygii</taxon>
        <taxon>Neopterygii</taxon>
        <taxon>Teleostei</taxon>
        <taxon>Neoteleostei</taxon>
        <taxon>Acanthomorphata</taxon>
        <taxon>Carangaria</taxon>
        <taxon>Pleuronectiformes</taxon>
        <taxon>Pleuronectoidei</taxon>
        <taxon>Pleuronectidae</taxon>
        <taxon>Pleuronectes</taxon>
    </lineage>
</organism>
<name>A0A9N7VME6_PLEPL</name>
<accession>A0A9N7VME6</accession>
<keyword evidence="3" id="KW-1185">Reference proteome</keyword>
<feature type="compositionally biased region" description="Polar residues" evidence="1">
    <location>
        <begin position="1"/>
        <end position="13"/>
    </location>
</feature>
<sequence>MTFSPWQTRSSGSARLGTDPRIHQEARRQPRSSAGPEPLAVVYERPSAQRELVGEVGPDGRSGDEAAMLKAISVPLVFCLQERGPGQTELTHRGSLRHMSF</sequence>
<dbReference type="EMBL" id="CADEAL010004104">
    <property type="protein sequence ID" value="CAB1451853.1"/>
    <property type="molecule type" value="Genomic_DNA"/>
</dbReference>
<feature type="region of interest" description="Disordered" evidence="1">
    <location>
        <begin position="1"/>
        <end position="62"/>
    </location>
</feature>
<evidence type="ECO:0000256" key="1">
    <source>
        <dbReference type="SAM" id="MobiDB-lite"/>
    </source>
</evidence>
<reference evidence="2" key="1">
    <citation type="submission" date="2020-03" db="EMBL/GenBank/DDBJ databases">
        <authorList>
            <person name="Weist P."/>
        </authorList>
    </citation>
    <scope>NUCLEOTIDE SEQUENCE</scope>
</reference>
<gene>
    <name evidence="2" type="ORF">PLEPLA_LOCUS39580</name>
</gene>
<protein>
    <submittedName>
        <fullName evidence="2">Uncharacterized protein</fullName>
    </submittedName>
</protein>
<dbReference type="Proteomes" id="UP001153269">
    <property type="component" value="Unassembled WGS sequence"/>
</dbReference>
<comment type="caution">
    <text evidence="2">The sequence shown here is derived from an EMBL/GenBank/DDBJ whole genome shotgun (WGS) entry which is preliminary data.</text>
</comment>
<evidence type="ECO:0000313" key="3">
    <source>
        <dbReference type="Proteomes" id="UP001153269"/>
    </source>
</evidence>
<dbReference type="AlphaFoldDB" id="A0A9N7VME6"/>
<evidence type="ECO:0000313" key="2">
    <source>
        <dbReference type="EMBL" id="CAB1451853.1"/>
    </source>
</evidence>